<feature type="domain" description="Calpain catalytic" evidence="7">
    <location>
        <begin position="296"/>
        <end position="619"/>
    </location>
</feature>
<dbReference type="InterPro" id="IPR038765">
    <property type="entry name" value="Papain-like_cys_pep_sf"/>
</dbReference>
<name>A0A4D9DDQ8_9STRA</name>
<gene>
    <name evidence="8" type="ORF">NSK_000602</name>
</gene>
<accession>A0A4D9DDQ8</accession>
<dbReference type="PANTHER" id="PTHR46143">
    <property type="entry name" value="CALPAIN-7"/>
    <property type="match status" value="1"/>
</dbReference>
<sequence length="1079" mass="118157">MSAKLSSLYDEAFAALGRAVEVDETFAKGRQLEEEGRMDEEDRSRVVLQYEEALDLFQQCYDMELDPTKRSVVASELRTYGRRLGALKTQTGDRRWAAAKALDAAKSKAFPRKGDQDVADIYLGAVEAYLSAIKLQDPECAENAALRSRVAHILDRVESIKKHDPPPAPHENRQSLTCGSQNSAITCLDVQDLPLPPTSDVSCSPSAPSATFSPSHCVRGSSSSNGRSPPRDDTTSYLTPAEVEVLRRSSVIKGRTFLPWMEGEESREQFHYAKPFADPDGLLSLSPKQAARLGGWKRPHEFIRGRPGSDQGPRMIGSVTPHSIMQEQVSDCSFVASLCICAAFEQRFQTQLITKILYPQDASGRPMYNPSGKYLVKLWANGCVRKVVVDDFLPVDRHGNLLCSSSSDRTELWVSIVEKAAMKLLGGSYDFPGSNSGIDVYMLTGWVPEQIFWREEDQVDLTSAKRTGAAQKESGERARGSTGGDRPPLILDHRQPAERAWARLSSASALGDCLTTIATTPMDSEVAERLGLIPSHAYAVLSVREVLGGRRFLLVKNPWRRKSWRGPYCPADTARWTPELCEALGYAPLQAQKHDDGVCWIAWEDVRRYFSSIFLNWRPSLFAFRTTHHALWRKEQGPPNDLFTYGQNPQYSLRMDRSKSRATASTNAGTACSSVWLLLSRHNRQTSDRHGMDSNAGSRSCHEDFLTLHVYKSRVTGGGPRRVIYPSDDCVVRGLYSNNPHNLVRFDVDKGDPGAYVLVLSQYEKRRDVRFSLSVLSTAPFVLQELPALPAVVAKMEGTWGPETAGGRLGLATFLLNPQFAIAVKKPCAVHVELLAPKEYFVSFSLIGGARGGKRVDSILQGEEVLTSGSYRQGFCAASTSDSTGPAALLRPGIYTLVASTYDAGLKCNFVINFHSAVDEGSLQASVLLPEGEGFVRHELGGAWKGELTGGCSPPGYAARNPTYVLACTERTRVFMRLVAHENEPINVTLFQLPSASSGGAAGSSELPVLSTFPGCPSTIATSHNAVFTASRCGVTTPVADLTTGTYAVVLACYDANVEAAFTLTVFTSSKGMRLRQIL</sequence>
<dbReference type="InterPro" id="IPR051297">
    <property type="entry name" value="PalB/RIM13"/>
</dbReference>
<organism evidence="8 9">
    <name type="scientific">Nannochloropsis salina CCMP1776</name>
    <dbReference type="NCBI Taxonomy" id="1027361"/>
    <lineage>
        <taxon>Eukaryota</taxon>
        <taxon>Sar</taxon>
        <taxon>Stramenopiles</taxon>
        <taxon>Ochrophyta</taxon>
        <taxon>Eustigmatophyceae</taxon>
        <taxon>Eustigmatales</taxon>
        <taxon>Monodopsidaceae</taxon>
        <taxon>Microchloropsis</taxon>
        <taxon>Microchloropsis salina</taxon>
    </lineage>
</organism>
<evidence type="ECO:0000256" key="6">
    <source>
        <dbReference type="SAM" id="MobiDB-lite"/>
    </source>
</evidence>
<dbReference type="Proteomes" id="UP000355283">
    <property type="component" value="Unassembled WGS sequence"/>
</dbReference>
<dbReference type="PRINTS" id="PR00704">
    <property type="entry name" value="CALPAIN"/>
</dbReference>
<evidence type="ECO:0000256" key="3">
    <source>
        <dbReference type="ARBA" id="ARBA00022807"/>
    </source>
</evidence>
<evidence type="ECO:0000259" key="7">
    <source>
        <dbReference type="PROSITE" id="PS50203"/>
    </source>
</evidence>
<dbReference type="InterPro" id="IPR036213">
    <property type="entry name" value="Calpain_III_sf"/>
</dbReference>
<feature type="active site" evidence="4 5">
    <location>
        <position position="536"/>
    </location>
</feature>
<dbReference type="InterPro" id="IPR001300">
    <property type="entry name" value="Peptidase_C2_calpain_cat"/>
</dbReference>
<dbReference type="SUPFAM" id="SSF49758">
    <property type="entry name" value="Calpain large subunit, middle domain (domain III)"/>
    <property type="match status" value="3"/>
</dbReference>
<dbReference type="SMART" id="SM00720">
    <property type="entry name" value="calpain_III"/>
    <property type="match status" value="1"/>
</dbReference>
<dbReference type="PANTHER" id="PTHR46143:SF1">
    <property type="entry name" value="CALPAIN-7"/>
    <property type="match status" value="1"/>
</dbReference>
<feature type="active site" evidence="4 5">
    <location>
        <position position="557"/>
    </location>
</feature>
<feature type="active site" evidence="4 5">
    <location>
        <position position="332"/>
    </location>
</feature>
<dbReference type="InterPro" id="IPR022683">
    <property type="entry name" value="Calpain_III"/>
</dbReference>
<dbReference type="Gene3D" id="3.90.70.10">
    <property type="entry name" value="Cysteine proteinases"/>
    <property type="match status" value="1"/>
</dbReference>
<evidence type="ECO:0000313" key="9">
    <source>
        <dbReference type="Proteomes" id="UP000355283"/>
    </source>
</evidence>
<evidence type="ECO:0000256" key="4">
    <source>
        <dbReference type="PIRSR" id="PIRSR622684-1"/>
    </source>
</evidence>
<evidence type="ECO:0000256" key="5">
    <source>
        <dbReference type="PROSITE-ProRule" id="PRU00239"/>
    </source>
</evidence>
<dbReference type="PROSITE" id="PS50203">
    <property type="entry name" value="CALPAIN_CAT"/>
    <property type="match status" value="1"/>
</dbReference>
<keyword evidence="3 5" id="KW-0788">Thiol protease</keyword>
<dbReference type="SUPFAM" id="SSF54001">
    <property type="entry name" value="Cysteine proteinases"/>
    <property type="match status" value="1"/>
</dbReference>
<protein>
    <recommendedName>
        <fullName evidence="7">Calpain catalytic domain-containing protein</fullName>
    </recommendedName>
</protein>
<dbReference type="CDD" id="cd00044">
    <property type="entry name" value="CysPc"/>
    <property type="match status" value="1"/>
</dbReference>
<evidence type="ECO:0000256" key="1">
    <source>
        <dbReference type="ARBA" id="ARBA00022670"/>
    </source>
</evidence>
<dbReference type="EMBL" id="SDOX01000002">
    <property type="protein sequence ID" value="TFJ88253.1"/>
    <property type="molecule type" value="Genomic_DNA"/>
</dbReference>
<dbReference type="Pfam" id="PF00648">
    <property type="entry name" value="Peptidase_C2"/>
    <property type="match status" value="1"/>
</dbReference>
<dbReference type="InterPro" id="IPR022684">
    <property type="entry name" value="Calpain_cysteine_protease"/>
</dbReference>
<feature type="compositionally biased region" description="Low complexity" evidence="6">
    <location>
        <begin position="202"/>
        <end position="228"/>
    </location>
</feature>
<dbReference type="AlphaFoldDB" id="A0A4D9DDQ8"/>
<keyword evidence="2 5" id="KW-0378">Hydrolase</keyword>
<dbReference type="SMART" id="SM00230">
    <property type="entry name" value="CysPc"/>
    <property type="match status" value="1"/>
</dbReference>
<keyword evidence="9" id="KW-1185">Reference proteome</keyword>
<evidence type="ECO:0000256" key="2">
    <source>
        <dbReference type="ARBA" id="ARBA00022801"/>
    </source>
</evidence>
<keyword evidence="1 5" id="KW-0645">Protease</keyword>
<dbReference type="GO" id="GO:0006508">
    <property type="term" value="P:proteolysis"/>
    <property type="evidence" value="ECO:0007669"/>
    <property type="project" value="UniProtKB-KW"/>
</dbReference>
<dbReference type="Gene3D" id="2.60.120.380">
    <property type="match status" value="3"/>
</dbReference>
<feature type="region of interest" description="Disordered" evidence="6">
    <location>
        <begin position="463"/>
        <end position="490"/>
    </location>
</feature>
<feature type="region of interest" description="Disordered" evidence="6">
    <location>
        <begin position="198"/>
        <end position="239"/>
    </location>
</feature>
<evidence type="ECO:0000313" key="8">
    <source>
        <dbReference type="EMBL" id="TFJ88253.1"/>
    </source>
</evidence>
<reference evidence="8 9" key="1">
    <citation type="submission" date="2019-01" db="EMBL/GenBank/DDBJ databases">
        <title>Nuclear Genome Assembly of the Microalgal Biofuel strain Nannochloropsis salina CCMP1776.</title>
        <authorList>
            <person name="Hovde B."/>
        </authorList>
    </citation>
    <scope>NUCLEOTIDE SEQUENCE [LARGE SCALE GENOMIC DNA]</scope>
    <source>
        <strain evidence="8 9">CCMP1776</strain>
    </source>
</reference>
<comment type="caution">
    <text evidence="8">The sequence shown here is derived from an EMBL/GenBank/DDBJ whole genome shotgun (WGS) entry which is preliminary data.</text>
</comment>
<proteinExistence type="predicted"/>
<dbReference type="OrthoDB" id="167576at2759"/>
<dbReference type="GO" id="GO:0004198">
    <property type="term" value="F:calcium-dependent cysteine-type endopeptidase activity"/>
    <property type="evidence" value="ECO:0007669"/>
    <property type="project" value="InterPro"/>
</dbReference>